<accession>A0A4D4M762</accession>
<dbReference type="EMBL" id="BJHX01000001">
    <property type="protein sequence ID" value="GDY67509.1"/>
    <property type="molecule type" value="Genomic_DNA"/>
</dbReference>
<dbReference type="InterPro" id="IPR018376">
    <property type="entry name" value="Enoyl-CoA_hyd/isom_CS"/>
</dbReference>
<dbReference type="Pfam" id="PF00378">
    <property type="entry name" value="ECH_1"/>
    <property type="match status" value="1"/>
</dbReference>
<gene>
    <name evidence="4" type="ORF">SAV14893_069020</name>
</gene>
<dbReference type="PANTHER" id="PTHR43802">
    <property type="entry name" value="ENOYL-COA HYDRATASE"/>
    <property type="match status" value="1"/>
</dbReference>
<dbReference type="PANTHER" id="PTHR43802:SF1">
    <property type="entry name" value="IP11341P-RELATED"/>
    <property type="match status" value="1"/>
</dbReference>
<dbReference type="InterPro" id="IPR001753">
    <property type="entry name" value="Enoyl-CoA_hydra/iso"/>
</dbReference>
<reference evidence="4 5" key="1">
    <citation type="submission" date="2019-04" db="EMBL/GenBank/DDBJ databases">
        <title>Draft genome sequences of Streptomyces avermitilis NBRC 14893.</title>
        <authorList>
            <person name="Komaki H."/>
            <person name="Tamura T."/>
            <person name="Hosoyama A."/>
        </authorList>
    </citation>
    <scope>NUCLEOTIDE SEQUENCE [LARGE SCALE GENOMIC DNA]</scope>
    <source>
        <strain evidence="4 5">NBRC 14893</strain>
    </source>
</reference>
<evidence type="ECO:0000256" key="1">
    <source>
        <dbReference type="ARBA" id="ARBA00005254"/>
    </source>
</evidence>
<organism evidence="4 5">
    <name type="scientific">Streptomyces avermitilis</name>
    <dbReference type="NCBI Taxonomy" id="33903"/>
    <lineage>
        <taxon>Bacteria</taxon>
        <taxon>Bacillati</taxon>
        <taxon>Actinomycetota</taxon>
        <taxon>Actinomycetes</taxon>
        <taxon>Kitasatosporales</taxon>
        <taxon>Streptomycetaceae</taxon>
        <taxon>Streptomyces</taxon>
    </lineage>
</organism>
<evidence type="ECO:0000256" key="3">
    <source>
        <dbReference type="SAM" id="MobiDB-lite"/>
    </source>
</evidence>
<evidence type="ECO:0000256" key="2">
    <source>
        <dbReference type="RuleBase" id="RU003707"/>
    </source>
</evidence>
<dbReference type="Proteomes" id="UP000302139">
    <property type="component" value="Unassembled WGS sequence"/>
</dbReference>
<feature type="region of interest" description="Disordered" evidence="3">
    <location>
        <begin position="239"/>
        <end position="263"/>
    </location>
</feature>
<evidence type="ECO:0000313" key="4">
    <source>
        <dbReference type="EMBL" id="GDY67509.1"/>
    </source>
</evidence>
<dbReference type="Gene3D" id="3.90.226.10">
    <property type="entry name" value="2-enoyl-CoA Hydratase, Chain A, domain 1"/>
    <property type="match status" value="1"/>
</dbReference>
<dbReference type="PROSITE" id="PS00166">
    <property type="entry name" value="ENOYL_COA_HYDRATASE"/>
    <property type="match status" value="1"/>
</dbReference>
<comment type="similarity">
    <text evidence="1 2">Belongs to the enoyl-CoA hydratase/isomerase family.</text>
</comment>
<dbReference type="InterPro" id="IPR029045">
    <property type="entry name" value="ClpP/crotonase-like_dom_sf"/>
</dbReference>
<dbReference type="AlphaFoldDB" id="A0A4D4M762"/>
<evidence type="ECO:0000313" key="5">
    <source>
        <dbReference type="Proteomes" id="UP000302139"/>
    </source>
</evidence>
<evidence type="ECO:0008006" key="6">
    <source>
        <dbReference type="Google" id="ProtNLM"/>
    </source>
</evidence>
<dbReference type="SUPFAM" id="SSF52096">
    <property type="entry name" value="ClpP/crotonase"/>
    <property type="match status" value="1"/>
</dbReference>
<dbReference type="CDD" id="cd06558">
    <property type="entry name" value="crotonase-like"/>
    <property type="match status" value="1"/>
</dbReference>
<name>A0A4D4M762_STRAX</name>
<proteinExistence type="inferred from homology"/>
<sequence>MSVRIERQGYVSTVVLSRPAARNAVDGPTAAELAAAFREFEADETARVAVLWGEGGTFCAGADLKAVGGERGNRVAQDGDGPMGPTRMTLSKPVIAAVAGHAVAGGLELALWCDLRVAEEDAVFGVFCRRWGVPLIDGGTVRLPRLIGTSRAMDMILTGRPVPAREAYEMGLANRLVPPGRARAEAEELAAAIGRFPRTACAATGPPSSTRRAWTRRRRCAVNSVTACGYWPRAWRARPASRRAPDATGRSASRGEPTAYPGQFRVRRRPDRGALRSQVSQLTCGRAGSTHALSLLPARHRGPAPPVAGAHRVPAGLPRSAAGRQWPLRADVVTDVREHAAG</sequence>
<protein>
    <recommendedName>
        <fullName evidence="6">Enoyl-CoA hydratase</fullName>
    </recommendedName>
</protein>
<dbReference type="GO" id="GO:0003824">
    <property type="term" value="F:catalytic activity"/>
    <property type="evidence" value="ECO:0007669"/>
    <property type="project" value="InterPro"/>
</dbReference>
<comment type="caution">
    <text evidence="4">The sequence shown here is derived from an EMBL/GenBank/DDBJ whole genome shotgun (WGS) entry which is preliminary data.</text>
</comment>
<dbReference type="NCBIfam" id="NF006108">
    <property type="entry name" value="PRK08259.1"/>
    <property type="match status" value="1"/>
</dbReference>